<name>A0A1C7MQT9_GRIFR</name>
<keyword evidence="4 7" id="KW-1133">Transmembrane helix</keyword>
<comment type="caution">
    <text evidence="10">The sequence shown here is derived from an EMBL/GenBank/DDBJ whole genome shotgun (WGS) entry which is preliminary data.</text>
</comment>
<feature type="chain" id="PRO_5008889275" evidence="8">
    <location>
        <begin position="20"/>
        <end position="253"/>
    </location>
</feature>
<dbReference type="PANTHER" id="PTHR13605:SF4">
    <property type="entry name" value="ER MEMBRANE PROTEIN COMPLEX SUBUNIT 7"/>
    <property type="match status" value="1"/>
</dbReference>
<gene>
    <name evidence="10" type="primary">Emc7</name>
    <name evidence="10" type="ORF">A0H81_00716</name>
</gene>
<evidence type="ECO:0000256" key="4">
    <source>
        <dbReference type="ARBA" id="ARBA00022989"/>
    </source>
</evidence>
<feature type="signal peptide" evidence="8">
    <location>
        <begin position="1"/>
        <end position="19"/>
    </location>
</feature>
<evidence type="ECO:0000256" key="8">
    <source>
        <dbReference type="SAM" id="SignalP"/>
    </source>
</evidence>
<feature type="compositionally biased region" description="Low complexity" evidence="6">
    <location>
        <begin position="221"/>
        <end position="241"/>
    </location>
</feature>
<feature type="domain" description="ER membrane protein complex subunit 7 beta-sandwich" evidence="9">
    <location>
        <begin position="40"/>
        <end position="166"/>
    </location>
</feature>
<feature type="transmembrane region" description="Helical" evidence="7">
    <location>
        <begin position="163"/>
        <end position="181"/>
    </location>
</feature>
<evidence type="ECO:0000256" key="1">
    <source>
        <dbReference type="ARBA" id="ARBA00004167"/>
    </source>
</evidence>
<proteinExistence type="predicted"/>
<comment type="subcellular location">
    <subcellularLocation>
        <location evidence="1">Membrane</location>
        <topology evidence="1">Single-pass membrane protein</topology>
    </subcellularLocation>
</comment>
<evidence type="ECO:0000313" key="11">
    <source>
        <dbReference type="Proteomes" id="UP000092993"/>
    </source>
</evidence>
<evidence type="ECO:0000256" key="3">
    <source>
        <dbReference type="ARBA" id="ARBA00022729"/>
    </source>
</evidence>
<dbReference type="EMBL" id="LUGG01000001">
    <property type="protein sequence ID" value="OBZ79213.1"/>
    <property type="molecule type" value="Genomic_DNA"/>
</dbReference>
<keyword evidence="2 7" id="KW-0812">Transmembrane</keyword>
<feature type="compositionally biased region" description="Basic residues" evidence="6">
    <location>
        <begin position="243"/>
        <end position="253"/>
    </location>
</feature>
<sequence length="253" mass="27544">MRVPLALLALTSSCYSALALDLKGRIQWNDLCPGIGDLGQAKVLLDNGKLYGGVTRDGGFVIPDVPAGTYVLSVQTHDYAFEKVRAGVHFSTDIIAHKAVKLRIDVFEEESLPEVRPYFPGTPLFTPSTVTLPYPIVLAARQKNDYFVPHESFNIVGMFKNPMMMMMLGVGAMALLMPYIMKNMDPEVLEDFKERQARVSTIQSSLQSGDLASSFSALLNGGSEDAKSSSSSPAKQPSNSSGVKHRGGKNKKR</sequence>
<dbReference type="Proteomes" id="UP000092993">
    <property type="component" value="Unassembled WGS sequence"/>
</dbReference>
<organism evidence="10 11">
    <name type="scientific">Grifola frondosa</name>
    <name type="common">Maitake</name>
    <name type="synonym">Polyporus frondosus</name>
    <dbReference type="NCBI Taxonomy" id="5627"/>
    <lineage>
        <taxon>Eukaryota</taxon>
        <taxon>Fungi</taxon>
        <taxon>Dikarya</taxon>
        <taxon>Basidiomycota</taxon>
        <taxon>Agaricomycotina</taxon>
        <taxon>Agaricomycetes</taxon>
        <taxon>Polyporales</taxon>
        <taxon>Grifolaceae</taxon>
        <taxon>Grifola</taxon>
    </lineage>
</organism>
<evidence type="ECO:0000256" key="2">
    <source>
        <dbReference type="ARBA" id="ARBA00022692"/>
    </source>
</evidence>
<protein>
    <submittedName>
        <fullName evidence="10">ER membrane protein complex subunit 7</fullName>
    </submittedName>
</protein>
<evidence type="ECO:0000259" key="9">
    <source>
        <dbReference type="Pfam" id="PF09430"/>
    </source>
</evidence>
<keyword evidence="3 8" id="KW-0732">Signal</keyword>
<evidence type="ECO:0000256" key="5">
    <source>
        <dbReference type="ARBA" id="ARBA00023136"/>
    </source>
</evidence>
<dbReference type="OrthoDB" id="27095at2759"/>
<feature type="region of interest" description="Disordered" evidence="6">
    <location>
        <begin position="221"/>
        <end position="253"/>
    </location>
</feature>
<dbReference type="AlphaFoldDB" id="A0A1C7MQT9"/>
<reference evidence="10 11" key="1">
    <citation type="submission" date="2016-03" db="EMBL/GenBank/DDBJ databases">
        <title>Whole genome sequencing of Grifola frondosa 9006-11.</title>
        <authorList>
            <person name="Min B."/>
            <person name="Park H."/>
            <person name="Kim J.-G."/>
            <person name="Cho H."/>
            <person name="Oh Y.-L."/>
            <person name="Kong W.-S."/>
            <person name="Choi I.-G."/>
        </authorList>
    </citation>
    <scope>NUCLEOTIDE SEQUENCE [LARGE SCALE GENOMIC DNA]</scope>
    <source>
        <strain evidence="10 11">9006-11</strain>
    </source>
</reference>
<dbReference type="PANTHER" id="PTHR13605">
    <property type="entry name" value="ER MEMBRANE PROTEIN COMPLEX SUBUNIT 7"/>
    <property type="match status" value="1"/>
</dbReference>
<dbReference type="InterPro" id="IPR039163">
    <property type="entry name" value="EMC7"/>
</dbReference>
<dbReference type="Pfam" id="PF09430">
    <property type="entry name" value="EMC7_beta-sandw"/>
    <property type="match status" value="1"/>
</dbReference>
<evidence type="ECO:0000256" key="7">
    <source>
        <dbReference type="SAM" id="Phobius"/>
    </source>
</evidence>
<dbReference type="OMA" id="MMLAMPY"/>
<accession>A0A1C7MQT9</accession>
<evidence type="ECO:0000256" key="6">
    <source>
        <dbReference type="SAM" id="MobiDB-lite"/>
    </source>
</evidence>
<evidence type="ECO:0000313" key="10">
    <source>
        <dbReference type="EMBL" id="OBZ79213.1"/>
    </source>
</evidence>
<keyword evidence="11" id="KW-1185">Reference proteome</keyword>
<dbReference type="InterPro" id="IPR019008">
    <property type="entry name" value="Beta_sandwich_EMC7"/>
</dbReference>
<keyword evidence="5 7" id="KW-0472">Membrane</keyword>
<dbReference type="GO" id="GO:0072546">
    <property type="term" value="C:EMC complex"/>
    <property type="evidence" value="ECO:0007669"/>
    <property type="project" value="TreeGrafter"/>
</dbReference>
<dbReference type="STRING" id="5627.A0A1C7MQT9"/>